<keyword evidence="1" id="KW-0732">Signal</keyword>
<dbReference type="EMBL" id="CP037864">
    <property type="protein sequence ID" value="QBM23137.1"/>
    <property type="molecule type" value="Genomic_DNA"/>
</dbReference>
<feature type="signal peptide" evidence="1">
    <location>
        <begin position="1"/>
        <end position="18"/>
    </location>
</feature>
<evidence type="ECO:0000256" key="1">
    <source>
        <dbReference type="SAM" id="SignalP"/>
    </source>
</evidence>
<dbReference type="AlphaFoldDB" id="A0A4P6WK32"/>
<organism evidence="3 4">
    <name type="scientific">Citrobacter arsenatis</name>
    <dbReference type="NCBI Taxonomy" id="2546350"/>
    <lineage>
        <taxon>Bacteria</taxon>
        <taxon>Pseudomonadati</taxon>
        <taxon>Pseudomonadota</taxon>
        <taxon>Gammaproteobacteria</taxon>
        <taxon>Enterobacterales</taxon>
        <taxon>Enterobacteriaceae</taxon>
        <taxon>Citrobacter</taxon>
    </lineage>
</organism>
<protein>
    <submittedName>
        <fullName evidence="3">DUF3828 domain-containing protein</fullName>
    </submittedName>
</protein>
<name>A0A4P6WK32_9ENTR</name>
<dbReference type="RefSeq" id="WP_133086298.1">
    <property type="nucleotide sequence ID" value="NZ_CP037864.1"/>
</dbReference>
<dbReference type="Gene3D" id="3.10.450.50">
    <property type="match status" value="1"/>
</dbReference>
<sequence>MKKLLLLLLMASSAIANTSDPVNQAVAFNNWYVNQISQNNFPITDGKDIDKYVIASTMQKLRRTQDPNYDDEVFYDADFFLKAQDIGDDWSGNVSAIAGDTDPVCVNVYVAFGKEQKHIVIDCMVKENGLWKVQSVTRLQFTRNLERH</sequence>
<feature type="chain" id="PRO_5020598433" evidence="1">
    <location>
        <begin position="19"/>
        <end position="148"/>
    </location>
</feature>
<accession>A0A4P6WK32</accession>
<evidence type="ECO:0000313" key="4">
    <source>
        <dbReference type="Proteomes" id="UP000293850"/>
    </source>
</evidence>
<dbReference type="InterPro" id="IPR024289">
    <property type="entry name" value="DUF3828"/>
</dbReference>
<evidence type="ECO:0000259" key="2">
    <source>
        <dbReference type="Pfam" id="PF12883"/>
    </source>
</evidence>
<feature type="domain" description="DUF3828" evidence="2">
    <location>
        <begin position="24"/>
        <end position="138"/>
    </location>
</feature>
<keyword evidence="4" id="KW-1185">Reference proteome</keyword>
<dbReference type="Pfam" id="PF12883">
    <property type="entry name" value="DUF3828"/>
    <property type="match status" value="1"/>
</dbReference>
<gene>
    <name evidence="3" type="ORF">E1B03_12135</name>
</gene>
<evidence type="ECO:0000313" key="3">
    <source>
        <dbReference type="EMBL" id="QBM23137.1"/>
    </source>
</evidence>
<proteinExistence type="predicted"/>
<dbReference type="Proteomes" id="UP000293850">
    <property type="component" value="Chromosome"/>
</dbReference>
<reference evidence="3 4" key="1">
    <citation type="submission" date="2019-03" db="EMBL/GenBank/DDBJ databases">
        <title>Complete genome sequence of an arsenate-respiring bacteria, Citrobacter sp. LY-1.</title>
        <authorList>
            <person name="Wang H."/>
            <person name="Liu Y."/>
            <person name="Li Q."/>
            <person name="Huang J."/>
        </authorList>
    </citation>
    <scope>NUCLEOTIDE SEQUENCE [LARGE SCALE GENOMIC DNA]</scope>
    <source>
        <strain evidence="3 4">LY-1</strain>
    </source>
</reference>
<dbReference type="KEGG" id="cars:E1B03_12135"/>